<keyword evidence="8 9" id="KW-0012">Acyltransferase</keyword>
<keyword evidence="9" id="KW-0594">Phospholipid biosynthesis</keyword>
<proteinExistence type="inferred from homology"/>
<comment type="domain">
    <text evidence="9">The HXXXXD motif is essential for acyltransferase activity and may constitute the binding site for the phosphate moiety of the glycerol-3-phosphate.</text>
</comment>
<comment type="pathway">
    <text evidence="2">Phospholipid metabolism; CDP-diacylglycerol biosynthesis; CDP-diacylglycerol from sn-glycerol 3-phosphate: step 2/3.</text>
</comment>
<comment type="similarity">
    <text evidence="4 9">Belongs to the 1-acyl-sn-glycerol-3-phosphate acyltransferase family.</text>
</comment>
<feature type="transmembrane region" description="Helical" evidence="10">
    <location>
        <begin position="12"/>
        <end position="36"/>
    </location>
</feature>
<dbReference type="CDD" id="cd07989">
    <property type="entry name" value="LPLAT_AGPAT-like"/>
    <property type="match status" value="1"/>
</dbReference>
<dbReference type="PANTHER" id="PTHR10434">
    <property type="entry name" value="1-ACYL-SN-GLYCEROL-3-PHOSPHATE ACYLTRANSFERASE"/>
    <property type="match status" value="1"/>
</dbReference>
<reference evidence="12" key="1">
    <citation type="submission" date="2020-10" db="EMBL/GenBank/DDBJ databases">
        <authorList>
            <person name="Gilroy R."/>
        </authorList>
    </citation>
    <scope>NUCLEOTIDE SEQUENCE</scope>
    <source>
        <strain evidence="12">G3-3990</strain>
    </source>
</reference>
<gene>
    <name evidence="12" type="ORF">IAA73_04105</name>
</gene>
<evidence type="ECO:0000256" key="6">
    <source>
        <dbReference type="ARBA" id="ARBA00016139"/>
    </source>
</evidence>
<comment type="catalytic activity">
    <reaction evidence="1 9">
        <text>a 1-acyl-sn-glycero-3-phosphate + an acyl-CoA = a 1,2-diacyl-sn-glycero-3-phosphate + CoA</text>
        <dbReference type="Rhea" id="RHEA:19709"/>
        <dbReference type="ChEBI" id="CHEBI:57287"/>
        <dbReference type="ChEBI" id="CHEBI:57970"/>
        <dbReference type="ChEBI" id="CHEBI:58342"/>
        <dbReference type="ChEBI" id="CHEBI:58608"/>
        <dbReference type="EC" id="2.3.1.51"/>
    </reaction>
</comment>
<dbReference type="InterPro" id="IPR004552">
    <property type="entry name" value="AGP_acyltrans"/>
</dbReference>
<dbReference type="SMART" id="SM00563">
    <property type="entry name" value="PlsC"/>
    <property type="match status" value="1"/>
</dbReference>
<keyword evidence="9" id="KW-0444">Lipid biosynthesis</keyword>
<evidence type="ECO:0000259" key="11">
    <source>
        <dbReference type="SMART" id="SM00563"/>
    </source>
</evidence>
<dbReference type="EMBL" id="JADIMG010000042">
    <property type="protein sequence ID" value="MBO8459500.1"/>
    <property type="molecule type" value="Genomic_DNA"/>
</dbReference>
<comment type="caution">
    <text evidence="12">The sequence shown here is derived from an EMBL/GenBank/DDBJ whole genome shotgun (WGS) entry which is preliminary data.</text>
</comment>
<dbReference type="SUPFAM" id="SSF69593">
    <property type="entry name" value="Glycerol-3-phosphate (1)-acyltransferase"/>
    <property type="match status" value="1"/>
</dbReference>
<dbReference type="Pfam" id="PF01553">
    <property type="entry name" value="Acyltransferase"/>
    <property type="match status" value="1"/>
</dbReference>
<dbReference type="NCBIfam" id="TIGR00530">
    <property type="entry name" value="AGP_acyltrn"/>
    <property type="match status" value="1"/>
</dbReference>
<keyword evidence="9" id="KW-0443">Lipid metabolism</keyword>
<dbReference type="AlphaFoldDB" id="A0A9D9N447"/>
<evidence type="ECO:0000256" key="5">
    <source>
        <dbReference type="ARBA" id="ARBA00013211"/>
    </source>
</evidence>
<evidence type="ECO:0000313" key="13">
    <source>
        <dbReference type="Proteomes" id="UP000823641"/>
    </source>
</evidence>
<dbReference type="GO" id="GO:0016020">
    <property type="term" value="C:membrane"/>
    <property type="evidence" value="ECO:0007669"/>
    <property type="project" value="InterPro"/>
</dbReference>
<evidence type="ECO:0000256" key="4">
    <source>
        <dbReference type="ARBA" id="ARBA00008655"/>
    </source>
</evidence>
<sequence length="241" mass="27174">MKRLLFDVYQWLIVIPLLVPVTALTAIVTIILSPIVPNSELAYWPARMWARIICKLLFIKVEVRGLEHIQKGQSYVFVCNHQSLFDVFVIYGWLPVIFKWVMKAELRHIPLVGKACDSAGHIFINRANPKAAQRSIVEAEQKLRNGVSVVLFPEGTRTYTGTVGNFKRGAFVLATDLSLPIVPMTLNGAFERLRRNSVRVNPGRIELVVHPAVMVRENTEDGQKELAKECREIIVAAAHPL</sequence>
<keyword evidence="10" id="KW-0812">Transmembrane</keyword>
<evidence type="ECO:0000256" key="1">
    <source>
        <dbReference type="ARBA" id="ARBA00001141"/>
    </source>
</evidence>
<keyword evidence="10" id="KW-0472">Membrane</keyword>
<dbReference type="EC" id="2.3.1.51" evidence="5 9"/>
<evidence type="ECO:0000256" key="9">
    <source>
        <dbReference type="RuleBase" id="RU361267"/>
    </source>
</evidence>
<keyword evidence="9" id="KW-1208">Phospholipid metabolism</keyword>
<feature type="domain" description="Phospholipid/glycerol acyltransferase" evidence="11">
    <location>
        <begin position="75"/>
        <end position="189"/>
    </location>
</feature>
<dbReference type="GO" id="GO:0003841">
    <property type="term" value="F:1-acylglycerol-3-phosphate O-acyltransferase activity"/>
    <property type="evidence" value="ECO:0007669"/>
    <property type="project" value="UniProtKB-UniRule"/>
</dbReference>
<keyword evidence="7 9" id="KW-0808">Transferase</keyword>
<accession>A0A9D9N447</accession>
<evidence type="ECO:0000256" key="3">
    <source>
        <dbReference type="ARBA" id="ARBA00005189"/>
    </source>
</evidence>
<evidence type="ECO:0000256" key="7">
    <source>
        <dbReference type="ARBA" id="ARBA00022679"/>
    </source>
</evidence>
<organism evidence="12 13">
    <name type="scientific">Candidatus Gallipaludibacter merdavium</name>
    <dbReference type="NCBI Taxonomy" id="2840839"/>
    <lineage>
        <taxon>Bacteria</taxon>
        <taxon>Pseudomonadati</taxon>
        <taxon>Bacteroidota</taxon>
        <taxon>Bacteroidia</taxon>
        <taxon>Bacteroidales</taxon>
        <taxon>Candidatus Gallipaludibacter</taxon>
    </lineage>
</organism>
<reference evidence="12" key="2">
    <citation type="journal article" date="2021" name="PeerJ">
        <title>Extensive microbial diversity within the chicken gut microbiome revealed by metagenomics and culture.</title>
        <authorList>
            <person name="Gilroy R."/>
            <person name="Ravi A."/>
            <person name="Getino M."/>
            <person name="Pursley I."/>
            <person name="Horton D.L."/>
            <person name="Alikhan N.F."/>
            <person name="Baker D."/>
            <person name="Gharbi K."/>
            <person name="Hall N."/>
            <person name="Watson M."/>
            <person name="Adriaenssens E.M."/>
            <person name="Foster-Nyarko E."/>
            <person name="Jarju S."/>
            <person name="Secka A."/>
            <person name="Antonio M."/>
            <person name="Oren A."/>
            <person name="Chaudhuri R.R."/>
            <person name="La Ragione R."/>
            <person name="Hildebrand F."/>
            <person name="Pallen M.J."/>
        </authorList>
    </citation>
    <scope>NUCLEOTIDE SEQUENCE</scope>
    <source>
        <strain evidence="12">G3-3990</strain>
    </source>
</reference>
<dbReference type="InterPro" id="IPR002123">
    <property type="entry name" value="Plipid/glycerol_acylTrfase"/>
</dbReference>
<dbReference type="PANTHER" id="PTHR10434:SF66">
    <property type="entry name" value="PHOSPHOLIPID_GLYCEROL ACYLTRANSFERASE DOMAIN-CONTAINING PROTEIN"/>
    <property type="match status" value="1"/>
</dbReference>
<name>A0A9D9N447_9BACT</name>
<comment type="pathway">
    <text evidence="3">Lipid metabolism.</text>
</comment>
<evidence type="ECO:0000313" key="12">
    <source>
        <dbReference type="EMBL" id="MBO8459500.1"/>
    </source>
</evidence>
<evidence type="ECO:0000256" key="10">
    <source>
        <dbReference type="SAM" id="Phobius"/>
    </source>
</evidence>
<dbReference type="GO" id="GO:0006654">
    <property type="term" value="P:phosphatidic acid biosynthetic process"/>
    <property type="evidence" value="ECO:0007669"/>
    <property type="project" value="TreeGrafter"/>
</dbReference>
<dbReference type="Proteomes" id="UP000823641">
    <property type="component" value="Unassembled WGS sequence"/>
</dbReference>
<evidence type="ECO:0000256" key="2">
    <source>
        <dbReference type="ARBA" id="ARBA00004728"/>
    </source>
</evidence>
<evidence type="ECO:0000256" key="8">
    <source>
        <dbReference type="ARBA" id="ARBA00023315"/>
    </source>
</evidence>
<protein>
    <recommendedName>
        <fullName evidence="6 9">1-acyl-sn-glycerol-3-phosphate acyltransferase</fullName>
        <ecNumber evidence="5 9">2.3.1.51</ecNumber>
    </recommendedName>
</protein>
<keyword evidence="10" id="KW-1133">Transmembrane helix</keyword>